<name>Q109C2_ORYSJ</name>
<protein>
    <submittedName>
        <fullName evidence="1">Uncharacterized protein</fullName>
    </submittedName>
</protein>
<accession>Q109C2</accession>
<organism evidence="1">
    <name type="scientific">Oryza sativa subsp. japonica</name>
    <name type="common">Rice</name>
    <dbReference type="NCBI Taxonomy" id="39947"/>
    <lineage>
        <taxon>Eukaryota</taxon>
        <taxon>Viridiplantae</taxon>
        <taxon>Streptophyta</taxon>
        <taxon>Embryophyta</taxon>
        <taxon>Tracheophyta</taxon>
        <taxon>Spermatophyta</taxon>
        <taxon>Magnoliopsida</taxon>
        <taxon>Liliopsida</taxon>
        <taxon>Poales</taxon>
        <taxon>Poaceae</taxon>
        <taxon>BOP clade</taxon>
        <taxon>Oryzoideae</taxon>
        <taxon>Oryzeae</taxon>
        <taxon>Oryzinae</taxon>
        <taxon>Oryza</taxon>
        <taxon>Oryza sativa</taxon>
    </lineage>
</organism>
<reference evidence="1" key="1">
    <citation type="journal article" date="2003" name="Science">
        <title>In-depth view of structure, activity, and evolution of rice chromosome 10.</title>
        <authorList>
            <consortium name="Rice Chromosome 10 Sequencing Consortium"/>
        </authorList>
    </citation>
    <scope>NUCLEOTIDE SEQUENCE [LARGE SCALE GENOMIC DNA]</scope>
</reference>
<dbReference type="EMBL" id="DP000086">
    <property type="protein sequence ID" value="ABG66215.1"/>
    <property type="molecule type" value="Genomic_DNA"/>
</dbReference>
<reference evidence="1" key="3">
    <citation type="submission" date="2006-07" db="EMBL/GenBank/DDBJ databases">
        <authorList>
            <person name="Buell R."/>
        </authorList>
    </citation>
    <scope>NUCLEOTIDE SEQUENCE</scope>
</reference>
<dbReference type="AlphaFoldDB" id="Q109C2"/>
<reference evidence="1" key="2">
    <citation type="submission" date="2003-05" db="EMBL/GenBank/DDBJ databases">
        <authorList>
            <person name="Buell C.R."/>
            <person name="Wing R.A."/>
            <person name="McCombie W.R."/>
            <person name="Messing J."/>
            <person name="Yuan Q."/>
            <person name="Ouyang S."/>
        </authorList>
    </citation>
    <scope>NUCLEOTIDE SEQUENCE</scope>
</reference>
<proteinExistence type="predicted"/>
<sequence>MGSSELTVLFLFAGSMN</sequence>
<gene>
    <name evidence="1" type="ordered locus">LOC_Os10g38934</name>
</gene>
<evidence type="ECO:0000313" key="1">
    <source>
        <dbReference type="EMBL" id="ABG66215.1"/>
    </source>
</evidence>